<dbReference type="PROSITE" id="PS50110">
    <property type="entry name" value="RESPONSE_REGULATORY"/>
    <property type="match status" value="1"/>
</dbReference>
<dbReference type="InterPro" id="IPR000014">
    <property type="entry name" value="PAS"/>
</dbReference>
<dbReference type="InterPro" id="IPR013656">
    <property type="entry name" value="PAS_4"/>
</dbReference>
<dbReference type="InterPro" id="IPR049871">
    <property type="entry name" value="BvgS-like_periplasmic2"/>
</dbReference>
<proteinExistence type="predicted"/>
<dbReference type="RefSeq" id="WP_164877268.1">
    <property type="nucleotide sequence ID" value="NZ_CP071409.1"/>
</dbReference>
<dbReference type="InterPro" id="IPR035965">
    <property type="entry name" value="PAS-like_dom_sf"/>
</dbReference>
<dbReference type="SUPFAM" id="SSF47384">
    <property type="entry name" value="Homodimeric domain of signal transducing histidine kinase"/>
    <property type="match status" value="1"/>
</dbReference>
<evidence type="ECO:0000259" key="23">
    <source>
        <dbReference type="PROSITE" id="PS50113"/>
    </source>
</evidence>
<accession>A0A443IFR1</accession>
<dbReference type="SUPFAM" id="SSF47226">
    <property type="entry name" value="Histidine-containing phosphotransfer domain, HPT domain"/>
    <property type="match status" value="1"/>
</dbReference>
<keyword evidence="26" id="KW-1185">Reference proteome</keyword>
<keyword evidence="18" id="KW-0175">Coiled coil</keyword>
<dbReference type="InterPro" id="IPR004358">
    <property type="entry name" value="Sig_transdc_His_kin-like_C"/>
</dbReference>
<keyword evidence="8 19" id="KW-0812">Transmembrane</keyword>
<evidence type="ECO:0000256" key="19">
    <source>
        <dbReference type="SAM" id="Phobius"/>
    </source>
</evidence>
<keyword evidence="6 17" id="KW-0597">Phosphoprotein</keyword>
<gene>
    <name evidence="25" type="ORF">ED28_05110</name>
</gene>
<name>A0A443IFR1_9GAMM</name>
<feature type="modified residue" description="Phosphohistidine" evidence="16">
    <location>
        <position position="1114"/>
    </location>
</feature>
<feature type="domain" description="PAS" evidence="22">
    <location>
        <begin position="536"/>
        <end position="584"/>
    </location>
</feature>
<dbReference type="CDD" id="cd13707">
    <property type="entry name" value="PBP2_BvgS_D2"/>
    <property type="match status" value="1"/>
</dbReference>
<dbReference type="EC" id="2.7.13.3" evidence="3"/>
<dbReference type="CDD" id="cd16922">
    <property type="entry name" value="HATPase_EvgS-ArcB-TorS-like"/>
    <property type="match status" value="1"/>
</dbReference>
<dbReference type="PANTHER" id="PTHR43047:SF72">
    <property type="entry name" value="OSMOSENSING HISTIDINE PROTEIN KINASE SLN1"/>
    <property type="match status" value="1"/>
</dbReference>
<protein>
    <recommendedName>
        <fullName evidence="3">histidine kinase</fullName>
        <ecNumber evidence="3">2.7.13.3</ecNumber>
    </recommendedName>
</protein>
<keyword evidence="9" id="KW-0732">Signal</keyword>
<dbReference type="Gene3D" id="3.40.190.10">
    <property type="entry name" value="Periplasmic binding protein-like II"/>
    <property type="match status" value="4"/>
</dbReference>
<feature type="transmembrane region" description="Helical" evidence="19">
    <location>
        <begin position="497"/>
        <end position="521"/>
    </location>
</feature>
<feature type="domain" description="HPt" evidence="24">
    <location>
        <begin position="1075"/>
        <end position="1174"/>
    </location>
</feature>
<dbReference type="NCBIfam" id="TIGR00229">
    <property type="entry name" value="sensory_box"/>
    <property type="match status" value="1"/>
</dbReference>
<dbReference type="CDD" id="cd17546">
    <property type="entry name" value="REC_hyHK_CKI1_RcsC-like"/>
    <property type="match status" value="1"/>
</dbReference>
<evidence type="ECO:0000256" key="4">
    <source>
        <dbReference type="ARBA" id="ARBA00022475"/>
    </source>
</evidence>
<comment type="catalytic activity">
    <reaction evidence="1">
        <text>ATP + protein L-histidine = ADP + protein N-phospho-L-histidine.</text>
        <dbReference type="EC" id="2.7.13.3"/>
    </reaction>
</comment>
<feature type="domain" description="Response regulatory" evidence="21">
    <location>
        <begin position="925"/>
        <end position="1044"/>
    </location>
</feature>
<dbReference type="GO" id="GO:0009927">
    <property type="term" value="F:histidine phosphotransfer kinase activity"/>
    <property type="evidence" value="ECO:0007669"/>
    <property type="project" value="TreeGrafter"/>
</dbReference>
<evidence type="ECO:0000256" key="13">
    <source>
        <dbReference type="ARBA" id="ARBA00022989"/>
    </source>
</evidence>
<dbReference type="SMART" id="SM00448">
    <property type="entry name" value="REC"/>
    <property type="match status" value="1"/>
</dbReference>
<evidence type="ECO:0000256" key="5">
    <source>
        <dbReference type="ARBA" id="ARBA00022519"/>
    </source>
</evidence>
<dbReference type="GO" id="GO:0005886">
    <property type="term" value="C:plasma membrane"/>
    <property type="evidence" value="ECO:0007669"/>
    <property type="project" value="UniProtKB-SubCell"/>
</dbReference>
<dbReference type="SMART" id="SM00091">
    <property type="entry name" value="PAS"/>
    <property type="match status" value="1"/>
</dbReference>
<dbReference type="PROSITE" id="PS50112">
    <property type="entry name" value="PAS"/>
    <property type="match status" value="1"/>
</dbReference>
<dbReference type="InterPro" id="IPR011006">
    <property type="entry name" value="CheY-like_superfamily"/>
</dbReference>
<feature type="domain" description="PAC" evidence="23">
    <location>
        <begin position="610"/>
        <end position="663"/>
    </location>
</feature>
<dbReference type="SUPFAM" id="SSF55785">
    <property type="entry name" value="PYP-like sensor domain (PAS domain)"/>
    <property type="match status" value="1"/>
</dbReference>
<dbReference type="SUPFAM" id="SSF52172">
    <property type="entry name" value="CheY-like"/>
    <property type="match status" value="1"/>
</dbReference>
<dbReference type="SUPFAM" id="SSF55874">
    <property type="entry name" value="ATPase domain of HSP90 chaperone/DNA topoisomerase II/histidine kinase"/>
    <property type="match status" value="1"/>
</dbReference>
<dbReference type="InterPro" id="IPR003661">
    <property type="entry name" value="HisK_dim/P_dom"/>
</dbReference>
<dbReference type="EMBL" id="JMEE01000006">
    <property type="protein sequence ID" value="RWR02924.1"/>
    <property type="molecule type" value="Genomic_DNA"/>
</dbReference>
<dbReference type="Pfam" id="PF00072">
    <property type="entry name" value="Response_reg"/>
    <property type="match status" value="1"/>
</dbReference>
<evidence type="ECO:0000256" key="14">
    <source>
        <dbReference type="ARBA" id="ARBA00023012"/>
    </source>
</evidence>
<keyword evidence="7" id="KW-0808">Transferase</keyword>
<dbReference type="PRINTS" id="PR00344">
    <property type="entry name" value="BCTRLSENSOR"/>
</dbReference>
<keyword evidence="15 19" id="KW-0472">Membrane</keyword>
<evidence type="ECO:0000256" key="15">
    <source>
        <dbReference type="ARBA" id="ARBA00023136"/>
    </source>
</evidence>
<dbReference type="GO" id="GO:0005524">
    <property type="term" value="F:ATP binding"/>
    <property type="evidence" value="ECO:0007669"/>
    <property type="project" value="UniProtKB-KW"/>
</dbReference>
<dbReference type="Pfam" id="PF02518">
    <property type="entry name" value="HATPase_c"/>
    <property type="match status" value="1"/>
</dbReference>
<evidence type="ECO:0000256" key="7">
    <source>
        <dbReference type="ARBA" id="ARBA00022679"/>
    </source>
</evidence>
<dbReference type="InterPro" id="IPR036097">
    <property type="entry name" value="HisK_dim/P_sf"/>
</dbReference>
<dbReference type="PROSITE" id="PS50109">
    <property type="entry name" value="HIS_KIN"/>
    <property type="match status" value="1"/>
</dbReference>
<reference evidence="25 26" key="1">
    <citation type="submission" date="2014-04" db="EMBL/GenBank/DDBJ databases">
        <title>Draft genome sequence of Pantoea beijingensis strain LMG 27579, an emerging pathogen to Pleurotus eryngii with potential industrial application.</title>
        <authorList>
            <person name="Xu F."/>
            <person name="Liu Y."/>
            <person name="Wang S."/>
            <person name="Yin Y."/>
            <person name="Ma Y."/>
            <person name="Zhao S."/>
            <person name="Rong C."/>
        </authorList>
    </citation>
    <scope>NUCLEOTIDE SEQUENCE [LARGE SCALE GENOMIC DNA]</scope>
    <source>
        <strain evidence="25 26">LMG 27579</strain>
    </source>
</reference>
<dbReference type="InterPro" id="IPR001638">
    <property type="entry name" value="Solute-binding_3/MltF_N"/>
</dbReference>
<feature type="domain" description="Histidine kinase" evidence="20">
    <location>
        <begin position="681"/>
        <end position="902"/>
    </location>
</feature>
<dbReference type="SMART" id="SM00388">
    <property type="entry name" value="HisKA"/>
    <property type="match status" value="1"/>
</dbReference>
<dbReference type="AlphaFoldDB" id="A0A443IFR1"/>
<dbReference type="SMART" id="SM00062">
    <property type="entry name" value="PBPb"/>
    <property type="match status" value="2"/>
</dbReference>
<keyword evidence="12" id="KW-0067">ATP-binding</keyword>
<dbReference type="InterPro" id="IPR008207">
    <property type="entry name" value="Sig_transdc_His_kin_Hpt_dom"/>
</dbReference>
<evidence type="ECO:0000313" key="26">
    <source>
        <dbReference type="Proteomes" id="UP000288794"/>
    </source>
</evidence>
<dbReference type="CDD" id="cd00130">
    <property type="entry name" value="PAS"/>
    <property type="match status" value="1"/>
</dbReference>
<evidence type="ECO:0000256" key="17">
    <source>
        <dbReference type="PROSITE-ProRule" id="PRU00169"/>
    </source>
</evidence>
<dbReference type="SMART" id="SM00387">
    <property type="entry name" value="HATPase_c"/>
    <property type="match status" value="1"/>
</dbReference>
<dbReference type="Gene3D" id="1.10.287.130">
    <property type="match status" value="1"/>
</dbReference>
<evidence type="ECO:0000256" key="1">
    <source>
        <dbReference type="ARBA" id="ARBA00000085"/>
    </source>
</evidence>
<dbReference type="InterPro" id="IPR001789">
    <property type="entry name" value="Sig_transdc_resp-reg_receiver"/>
</dbReference>
<dbReference type="Pfam" id="PF00512">
    <property type="entry name" value="HisKA"/>
    <property type="match status" value="1"/>
</dbReference>
<keyword evidence="4" id="KW-1003">Cell membrane</keyword>
<dbReference type="Pfam" id="PF01627">
    <property type="entry name" value="Hpt"/>
    <property type="match status" value="1"/>
</dbReference>
<keyword evidence="14" id="KW-0902">Two-component regulatory system</keyword>
<dbReference type="CDD" id="cd00082">
    <property type="entry name" value="HisKA"/>
    <property type="match status" value="1"/>
</dbReference>
<dbReference type="InterPro" id="IPR036641">
    <property type="entry name" value="HPT_dom_sf"/>
</dbReference>
<evidence type="ECO:0000256" key="3">
    <source>
        <dbReference type="ARBA" id="ARBA00012438"/>
    </source>
</evidence>
<evidence type="ECO:0000256" key="6">
    <source>
        <dbReference type="ARBA" id="ARBA00022553"/>
    </source>
</evidence>
<dbReference type="CDD" id="cd13705">
    <property type="entry name" value="PBP2_BvgS_D1"/>
    <property type="match status" value="1"/>
</dbReference>
<dbReference type="GO" id="GO:0000155">
    <property type="term" value="F:phosphorelay sensor kinase activity"/>
    <property type="evidence" value="ECO:0007669"/>
    <property type="project" value="InterPro"/>
</dbReference>
<evidence type="ECO:0000313" key="25">
    <source>
        <dbReference type="EMBL" id="RWR02924.1"/>
    </source>
</evidence>
<dbReference type="InterPro" id="IPR036890">
    <property type="entry name" value="HATPase_C_sf"/>
</dbReference>
<keyword evidence="5" id="KW-0997">Cell inner membrane</keyword>
<evidence type="ECO:0000256" key="2">
    <source>
        <dbReference type="ARBA" id="ARBA00004429"/>
    </source>
</evidence>
<evidence type="ECO:0000256" key="11">
    <source>
        <dbReference type="ARBA" id="ARBA00022777"/>
    </source>
</evidence>
<keyword evidence="11" id="KW-0418">Kinase</keyword>
<dbReference type="Gene3D" id="3.30.565.10">
    <property type="entry name" value="Histidine kinase-like ATPase, C-terminal domain"/>
    <property type="match status" value="1"/>
</dbReference>
<dbReference type="Pfam" id="PF08448">
    <property type="entry name" value="PAS_4"/>
    <property type="match status" value="1"/>
</dbReference>
<evidence type="ECO:0000259" key="24">
    <source>
        <dbReference type="PROSITE" id="PS50894"/>
    </source>
</evidence>
<evidence type="ECO:0000256" key="10">
    <source>
        <dbReference type="ARBA" id="ARBA00022741"/>
    </source>
</evidence>
<dbReference type="InterPro" id="IPR005467">
    <property type="entry name" value="His_kinase_dom"/>
</dbReference>
<dbReference type="Pfam" id="PF00497">
    <property type="entry name" value="SBP_bac_3"/>
    <property type="match status" value="2"/>
</dbReference>
<evidence type="ECO:0000259" key="20">
    <source>
        <dbReference type="PROSITE" id="PS50109"/>
    </source>
</evidence>
<comment type="subcellular location">
    <subcellularLocation>
        <location evidence="2">Cell inner membrane</location>
        <topology evidence="2">Multi-pass membrane protein</topology>
    </subcellularLocation>
</comment>
<evidence type="ECO:0000256" key="16">
    <source>
        <dbReference type="PROSITE-ProRule" id="PRU00110"/>
    </source>
</evidence>
<organism evidence="25 26">
    <name type="scientific">[Pantoea] beijingensis</name>
    <dbReference type="NCBI Taxonomy" id="1324864"/>
    <lineage>
        <taxon>Bacteria</taxon>
        <taxon>Pseudomonadati</taxon>
        <taxon>Pseudomonadota</taxon>
        <taxon>Gammaproteobacteria</taxon>
        <taxon>Enterobacterales</taxon>
        <taxon>Erwiniaceae</taxon>
        <taxon>Erwinia</taxon>
    </lineage>
</organism>
<dbReference type="PROSITE" id="PS50894">
    <property type="entry name" value="HPT"/>
    <property type="match status" value="1"/>
</dbReference>
<feature type="coiled-coil region" evidence="18">
    <location>
        <begin position="651"/>
        <end position="681"/>
    </location>
</feature>
<evidence type="ECO:0000256" key="9">
    <source>
        <dbReference type="ARBA" id="ARBA00022729"/>
    </source>
</evidence>
<dbReference type="InterPro" id="IPR003594">
    <property type="entry name" value="HATPase_dom"/>
</dbReference>
<evidence type="ECO:0000256" key="18">
    <source>
        <dbReference type="SAM" id="Coils"/>
    </source>
</evidence>
<dbReference type="FunFam" id="3.30.565.10:FF:000010">
    <property type="entry name" value="Sensor histidine kinase RcsC"/>
    <property type="match status" value="1"/>
</dbReference>
<dbReference type="InterPro" id="IPR049870">
    <property type="entry name" value="BvgS-like_periplasmic1"/>
</dbReference>
<evidence type="ECO:0000256" key="12">
    <source>
        <dbReference type="ARBA" id="ARBA00022840"/>
    </source>
</evidence>
<evidence type="ECO:0000256" key="8">
    <source>
        <dbReference type="ARBA" id="ARBA00022692"/>
    </source>
</evidence>
<dbReference type="PANTHER" id="PTHR43047">
    <property type="entry name" value="TWO-COMPONENT HISTIDINE PROTEIN KINASE"/>
    <property type="match status" value="1"/>
</dbReference>
<dbReference type="Proteomes" id="UP000288794">
    <property type="component" value="Unassembled WGS sequence"/>
</dbReference>
<evidence type="ECO:0000259" key="22">
    <source>
        <dbReference type="PROSITE" id="PS50112"/>
    </source>
</evidence>
<dbReference type="PROSITE" id="PS50113">
    <property type="entry name" value="PAC"/>
    <property type="match status" value="1"/>
</dbReference>
<dbReference type="SUPFAM" id="SSF53850">
    <property type="entry name" value="Periplasmic binding protein-like II"/>
    <property type="match status" value="2"/>
</dbReference>
<dbReference type="Gene3D" id="1.20.120.160">
    <property type="entry name" value="HPT domain"/>
    <property type="match status" value="1"/>
</dbReference>
<sequence>MPKIALSVKERQALAHKLALRVGVAPPFFPPLHFLNENNQYQGISADYTQLIAQQLALPLTIKQYASREAALKGLEAGEIDMVSSSSLQEIANKPLLLSRSYTPGLCVTVARADYSDTQFHNFSGKKIALSCDSPYFTQWNSYKNDAEVTVYQSPAAAMNAVATGEADFFIGDALETNYLLNTGAFTQLRQLNLTPFESGGARMAFANDPILLGAVNRVLNGVPSERKQTILQYWMGEEIAWTPSTRIQLTKSEQQWKKKHPVIRAVINENDVPFTFYDGKGNYVGLSAEMMNKITQLTGLTFSVSSMNSIDAMIQAVRNNDADIIAAVPESEERRTALTFSNSYLNTPYALITRTDADHPRTLDDLNNHKLALMHGHQLTGWLRKYYPKIILVEVNSSGAAMEMVAKGTVSAAVNALLSARYMIPREYEKKLQTTSIVGDSEGELAFGMAKTSPELQAIINKALLSITPQEMKDISMRWQGKVIIQANYWRQYRSMVIQGFILTGVLLLFALLWIAGLSLSIRKRKQVERALNDQMVLMKVLIDGSPNPIYVRDRRGLLIHCNACYLQHLGVTREEAMGKSVLALAGVDRKTLLYCHDDYMRVMESGEPLVQDRVIHSRLGTVKTIYHWILPFSGSDGVVNGMIGGWIDVTERQQLLEHLREAKAEAEEANRAKTTFLATMSHEIRTPMNAIIGMLDMATRKAQKGEFDVEALNIASNAAHGLLDLIGDILDIAHIESGKFTLLPQRNNLRSLVDSVLRVFDGLANQKRIGLTLEVVGETDIDVEVDPLRFKQILSNIVSNAIKFTAQGAVHVCVQAERKGLNLELAIDVEDSGIGIPAEELPKLFMPFSQASNNLQSIRSGSGLGLVICKTLCEMMGGTLSLISEANAGTHAMIRLSLPVTIESQTLQEDVTKEMKTNERSLNILVIDDYLPNRLLLSQQLSWLGHQVTEADDGLAGLDMWQQGSFDVVITDCNMPGMNGYQLSDAIRQQEEEKGLKPVLILGFTANALSGEREHCIDAGMNDCMFKPLSLERLHQHLSQIELPVTVSPRDAFPEYVTREMDLSSLQRMAAGGEDDLRSLLTALSDAVINDLNDLANVNETVSPDQLAQLAHRIKGAARMVEAGQLVICCDNLESACQTAAKTIELMQKKSMLEGALRRFSEALTRYLASLS</sequence>
<dbReference type="Gene3D" id="3.40.50.2300">
    <property type="match status" value="1"/>
</dbReference>
<evidence type="ECO:0000259" key="21">
    <source>
        <dbReference type="PROSITE" id="PS50110"/>
    </source>
</evidence>
<dbReference type="Gene3D" id="3.30.450.20">
    <property type="entry name" value="PAS domain"/>
    <property type="match status" value="1"/>
</dbReference>
<keyword evidence="10" id="KW-0547">Nucleotide-binding</keyword>
<feature type="modified residue" description="4-aspartylphosphate" evidence="17">
    <location>
        <position position="974"/>
    </location>
</feature>
<keyword evidence="13 19" id="KW-1133">Transmembrane helix</keyword>
<comment type="caution">
    <text evidence="25">The sequence shown here is derived from an EMBL/GenBank/DDBJ whole genome shotgun (WGS) entry which is preliminary data.</text>
</comment>
<dbReference type="InterPro" id="IPR000700">
    <property type="entry name" value="PAS-assoc_C"/>
</dbReference>